<name>C3JB32_POREA</name>
<dbReference type="AlphaFoldDB" id="C3JB32"/>
<proteinExistence type="predicted"/>
<evidence type="ECO:0000313" key="2">
    <source>
        <dbReference type="Proteomes" id="UP000004295"/>
    </source>
</evidence>
<reference evidence="1 2" key="1">
    <citation type="submission" date="2009-04" db="EMBL/GenBank/DDBJ databases">
        <authorList>
            <person name="Sebastian Y."/>
            <person name="Madupu R."/>
            <person name="Durkin A.S."/>
            <person name="Torralba M."/>
            <person name="Methe B."/>
            <person name="Sutton G.G."/>
            <person name="Strausberg R.L."/>
            <person name="Nelson K.E."/>
        </authorList>
    </citation>
    <scope>NUCLEOTIDE SEQUENCE [LARGE SCALE GENOMIC DNA]</scope>
    <source>
        <strain evidence="2">ATCC 35406 / BCRC 14492 / JCM 8526 / NCTC 13058 / HG 370</strain>
    </source>
</reference>
<sequence length="45" mass="4983">MEGVEKQSLVLFVVALQSSGYTKSVDSVVIRIGADLLLDREGRFR</sequence>
<dbReference type="Proteomes" id="UP000004295">
    <property type="component" value="Unassembled WGS sequence"/>
</dbReference>
<dbReference type="EMBL" id="ACNN01000024">
    <property type="protein sequence ID" value="EEN82577.1"/>
    <property type="molecule type" value="Genomic_DNA"/>
</dbReference>
<accession>C3JB32</accession>
<organism evidence="1 2">
    <name type="scientific">Porphyromonas endodontalis (strain ATCC 35406 / DSM 24491 / JCM 8526 / CCUG 16442 / BCRC 14492 / NCTC 13058 / HG 370)</name>
    <name type="common">Bacteroides endodontalis</name>
    <dbReference type="NCBI Taxonomy" id="553175"/>
    <lineage>
        <taxon>Bacteria</taxon>
        <taxon>Pseudomonadati</taxon>
        <taxon>Bacteroidota</taxon>
        <taxon>Bacteroidia</taxon>
        <taxon>Bacteroidales</taxon>
        <taxon>Porphyromonadaceae</taxon>
        <taxon>Porphyromonas</taxon>
    </lineage>
</organism>
<gene>
    <name evidence="1" type="ORF">POREN0001_1474</name>
</gene>
<keyword evidence="2" id="KW-1185">Reference proteome</keyword>
<evidence type="ECO:0000313" key="1">
    <source>
        <dbReference type="EMBL" id="EEN82577.1"/>
    </source>
</evidence>
<dbReference type="STRING" id="553175.POREN0001_1474"/>
<protein>
    <submittedName>
        <fullName evidence="1">Uncharacterized protein</fullName>
    </submittedName>
</protein>
<comment type="caution">
    <text evidence="1">The sequence shown here is derived from an EMBL/GenBank/DDBJ whole genome shotgun (WGS) entry which is preliminary data.</text>
</comment>